<reference evidence="3 4" key="1">
    <citation type="journal article" date="2011" name="Int. J. Syst. Evol. Microbiol.">
        <title>Zhongshania antarctica gen. nov., sp. nov. and Zhongshania guokunii sp. nov., gammaproteobacteria respectively isolated from coastal attached (fast) ice and surface seawater of the Antarctic.</title>
        <authorList>
            <person name="Li H.J."/>
            <person name="Zhang X.Y."/>
            <person name="Chen C.X."/>
            <person name="Zhang Y.J."/>
            <person name="Gao Z.M."/>
            <person name="Yu Y."/>
            <person name="Chen X.L."/>
            <person name="Chen B."/>
            <person name="Zhang Y.Z."/>
        </authorList>
    </citation>
    <scope>NUCLEOTIDE SEQUENCE [LARGE SCALE GENOMIC DNA]</scope>
    <source>
        <strain evidence="3 4">ZS6-22T</strain>
    </source>
</reference>
<feature type="signal peptide" evidence="2">
    <location>
        <begin position="1"/>
        <end position="19"/>
    </location>
</feature>
<feature type="transmembrane region" description="Helical" evidence="1">
    <location>
        <begin position="190"/>
        <end position="210"/>
    </location>
</feature>
<dbReference type="EMBL" id="JBFRYA010000016">
    <property type="protein sequence ID" value="MEX1670360.1"/>
    <property type="molecule type" value="Genomic_DNA"/>
</dbReference>
<dbReference type="Proteomes" id="UP001557485">
    <property type="component" value="Unassembled WGS sequence"/>
</dbReference>
<feature type="transmembrane region" description="Helical" evidence="1">
    <location>
        <begin position="311"/>
        <end position="336"/>
    </location>
</feature>
<feature type="transmembrane region" description="Helical" evidence="1">
    <location>
        <begin position="258"/>
        <end position="279"/>
    </location>
</feature>
<evidence type="ECO:0000256" key="1">
    <source>
        <dbReference type="SAM" id="Phobius"/>
    </source>
</evidence>
<gene>
    <name evidence="3" type="ORF">AB4876_15680</name>
</gene>
<keyword evidence="4" id="KW-1185">Reference proteome</keyword>
<dbReference type="Pfam" id="PF13795">
    <property type="entry name" value="HupE_UreJ_2"/>
    <property type="match status" value="1"/>
</dbReference>
<name>A0ABV3U9D1_9GAMM</name>
<keyword evidence="1" id="KW-0472">Membrane</keyword>
<comment type="caution">
    <text evidence="3">The sequence shown here is derived from an EMBL/GenBank/DDBJ whole genome shotgun (WGS) entry which is preliminary data.</text>
</comment>
<keyword evidence="2" id="KW-0732">Signal</keyword>
<feature type="chain" id="PRO_5047223001" evidence="2">
    <location>
        <begin position="20"/>
        <end position="368"/>
    </location>
</feature>
<accession>A0ABV3U9D1</accession>
<dbReference type="InterPro" id="IPR032809">
    <property type="entry name" value="Put_HupE_UreJ"/>
</dbReference>
<evidence type="ECO:0000313" key="3">
    <source>
        <dbReference type="EMBL" id="MEX1670360.1"/>
    </source>
</evidence>
<keyword evidence="1" id="KW-1133">Transmembrane helix</keyword>
<evidence type="ECO:0000256" key="2">
    <source>
        <dbReference type="SAM" id="SignalP"/>
    </source>
</evidence>
<feature type="transmembrane region" description="Helical" evidence="1">
    <location>
        <begin position="222"/>
        <end position="246"/>
    </location>
</feature>
<evidence type="ECO:0000313" key="4">
    <source>
        <dbReference type="Proteomes" id="UP001557485"/>
    </source>
</evidence>
<sequence>MIRLLLLVFSLWFSLSAHAHKASDSFIYVYADKIRLDIALEDMQRLQSFDLNGDSLLTWGELRAGESQFRALLRETVRLKRRGGDCPILFRLDGLSEHSDGSYAAWSLDAACLHETDELTLSYSLLFDVDPLHRALVAVNVGEGKTLLSSDLVQSDEHVQLSVLSPTSPQLVLGNVTAWTTALKFSKEGAIHLALGYDHLMFLLALLLPVTRQRDKTPLRTVCAEVVGIVTMFTLAHSLTLVSASLGWFNLPSRPVEIGIALSISFAALLVLFNVSAVFQRRLAMSVGLLHGFGFAGVLAGMLSASPMKLVALGSFNLGIELAQLAVVLVVLPLLYYLAASQFYQRRLLPLTAIVLAACGVFMAWQRF</sequence>
<proteinExistence type="predicted"/>
<dbReference type="RefSeq" id="WP_368382694.1">
    <property type="nucleotide sequence ID" value="NZ_JBFRYA010000016.1"/>
</dbReference>
<protein>
    <submittedName>
        <fullName evidence="3">HupE/UreJ family protein</fullName>
    </submittedName>
</protein>
<feature type="transmembrane region" description="Helical" evidence="1">
    <location>
        <begin position="286"/>
        <end position="305"/>
    </location>
</feature>
<keyword evidence="1" id="KW-0812">Transmembrane</keyword>
<organism evidence="3 4">
    <name type="scientific">Zhongshania guokunii</name>
    <dbReference type="NCBI Taxonomy" id="641783"/>
    <lineage>
        <taxon>Bacteria</taxon>
        <taxon>Pseudomonadati</taxon>
        <taxon>Pseudomonadota</taxon>
        <taxon>Gammaproteobacteria</taxon>
        <taxon>Cellvibrionales</taxon>
        <taxon>Spongiibacteraceae</taxon>
        <taxon>Zhongshania</taxon>
    </lineage>
</organism>
<feature type="transmembrane region" description="Helical" evidence="1">
    <location>
        <begin position="348"/>
        <end position="365"/>
    </location>
</feature>